<dbReference type="GO" id="GO:0016491">
    <property type="term" value="F:oxidoreductase activity"/>
    <property type="evidence" value="ECO:0007669"/>
    <property type="project" value="UniProtKB-KW"/>
</dbReference>
<dbReference type="Proteomes" id="UP000501058">
    <property type="component" value="Chromosome"/>
</dbReference>
<evidence type="ECO:0000256" key="2">
    <source>
        <dbReference type="ARBA" id="ARBA00023002"/>
    </source>
</evidence>
<dbReference type="KEGG" id="prv:G7070_11195"/>
<dbReference type="AlphaFoldDB" id="A0A6G7Y7E2"/>
<dbReference type="SUPFAM" id="SSF51735">
    <property type="entry name" value="NAD(P)-binding Rossmann-fold domains"/>
    <property type="match status" value="1"/>
</dbReference>
<name>A0A6G7Y7E2_9ACTN</name>
<dbReference type="Pfam" id="PF13561">
    <property type="entry name" value="adh_short_C2"/>
    <property type="match status" value="1"/>
</dbReference>
<gene>
    <name evidence="3" type="ORF">G7070_11195</name>
</gene>
<dbReference type="PRINTS" id="PR00081">
    <property type="entry name" value="GDHRDH"/>
</dbReference>
<dbReference type="InterPro" id="IPR036291">
    <property type="entry name" value="NAD(P)-bd_dom_sf"/>
</dbReference>
<evidence type="ECO:0000256" key="1">
    <source>
        <dbReference type="ARBA" id="ARBA00006484"/>
    </source>
</evidence>
<accession>A0A6G7Y7E2</accession>
<proteinExistence type="inferred from homology"/>
<reference evidence="3 4" key="1">
    <citation type="submission" date="2020-03" db="EMBL/GenBank/DDBJ databases">
        <title>Propioniciclava sp. nov., isolated from Hydrophilus acuminatus.</title>
        <authorList>
            <person name="Hyun D.-W."/>
            <person name="Bae J.-W."/>
        </authorList>
    </citation>
    <scope>NUCLEOTIDE SEQUENCE [LARGE SCALE GENOMIC DNA]</scope>
    <source>
        <strain evidence="3 4">HDW11</strain>
    </source>
</reference>
<keyword evidence="4" id="KW-1185">Reference proteome</keyword>
<dbReference type="RefSeq" id="WP_166233808.1">
    <property type="nucleotide sequence ID" value="NZ_CP049865.1"/>
</dbReference>
<comment type="similarity">
    <text evidence="1">Belongs to the short-chain dehydrogenases/reductases (SDR) family.</text>
</comment>
<keyword evidence="2" id="KW-0560">Oxidoreductase</keyword>
<dbReference type="FunFam" id="3.40.50.720:FF:000084">
    <property type="entry name" value="Short-chain dehydrogenase reductase"/>
    <property type="match status" value="1"/>
</dbReference>
<protein>
    <submittedName>
        <fullName evidence="3">SDR family oxidoreductase</fullName>
    </submittedName>
</protein>
<dbReference type="EMBL" id="CP049865">
    <property type="protein sequence ID" value="QIK72735.1"/>
    <property type="molecule type" value="Genomic_DNA"/>
</dbReference>
<dbReference type="PROSITE" id="PS00061">
    <property type="entry name" value="ADH_SHORT"/>
    <property type="match status" value="1"/>
</dbReference>
<dbReference type="InterPro" id="IPR051122">
    <property type="entry name" value="SDR_DHRS6-like"/>
</dbReference>
<sequence>MDTTCRRYAGRTALITGAGSGIGAATALRLAAEGAAVTVADLDAAGARATVDAIRAAGGTAEAALFDACDPAAWDAIASEGAPLDVGVLNVGRNERARLTELADAAWHAQLRVSLDSVFLGARALLPRLDGGSLVITSSIHALQGFEGFPAYAAAKGAILSLTRQLAVDYAPGIRVNAVVPGAIETPLWGEYGREYRDRVARLAPLGRLGRPEEVAAAVAFLGSADAAFITGQSLVIDGGRTAGAQEWYASEAP</sequence>
<dbReference type="InterPro" id="IPR002347">
    <property type="entry name" value="SDR_fam"/>
</dbReference>
<dbReference type="InterPro" id="IPR020904">
    <property type="entry name" value="Sc_DH/Rdtase_CS"/>
</dbReference>
<dbReference type="CDD" id="cd05233">
    <property type="entry name" value="SDR_c"/>
    <property type="match status" value="1"/>
</dbReference>
<dbReference type="PANTHER" id="PTHR43477:SF1">
    <property type="entry name" value="DIHYDROANTICAPSIN 7-DEHYDROGENASE"/>
    <property type="match status" value="1"/>
</dbReference>
<dbReference type="Gene3D" id="3.40.50.720">
    <property type="entry name" value="NAD(P)-binding Rossmann-like Domain"/>
    <property type="match status" value="1"/>
</dbReference>
<organism evidence="3 4">
    <name type="scientific">Propioniciclava coleopterorum</name>
    <dbReference type="NCBI Taxonomy" id="2714937"/>
    <lineage>
        <taxon>Bacteria</taxon>
        <taxon>Bacillati</taxon>
        <taxon>Actinomycetota</taxon>
        <taxon>Actinomycetes</taxon>
        <taxon>Propionibacteriales</taxon>
        <taxon>Propionibacteriaceae</taxon>
        <taxon>Propioniciclava</taxon>
    </lineage>
</organism>
<dbReference type="PANTHER" id="PTHR43477">
    <property type="entry name" value="DIHYDROANTICAPSIN 7-DEHYDROGENASE"/>
    <property type="match status" value="1"/>
</dbReference>
<evidence type="ECO:0000313" key="4">
    <source>
        <dbReference type="Proteomes" id="UP000501058"/>
    </source>
</evidence>
<evidence type="ECO:0000313" key="3">
    <source>
        <dbReference type="EMBL" id="QIK72735.1"/>
    </source>
</evidence>